<protein>
    <recommendedName>
        <fullName evidence="6">EamA domain-containing protein</fullName>
    </recommendedName>
</protein>
<organism evidence="7 8">
    <name type="scientific">Methyloprofundus sedimenti</name>
    <dbReference type="NCBI Taxonomy" id="1420851"/>
    <lineage>
        <taxon>Bacteria</taxon>
        <taxon>Pseudomonadati</taxon>
        <taxon>Pseudomonadota</taxon>
        <taxon>Gammaproteobacteria</taxon>
        <taxon>Methylococcales</taxon>
        <taxon>Methylococcaceae</taxon>
        <taxon>Methyloprofundus</taxon>
    </lineage>
</organism>
<feature type="transmembrane region" description="Helical" evidence="5">
    <location>
        <begin position="239"/>
        <end position="258"/>
    </location>
</feature>
<dbReference type="EMBL" id="LPUF01000001">
    <property type="protein sequence ID" value="OQK17472.1"/>
    <property type="molecule type" value="Genomic_DNA"/>
</dbReference>
<comment type="subcellular location">
    <subcellularLocation>
        <location evidence="1">Membrane</location>
        <topology evidence="1">Multi-pass membrane protein</topology>
    </subcellularLocation>
</comment>
<evidence type="ECO:0000313" key="8">
    <source>
        <dbReference type="Proteomes" id="UP000191980"/>
    </source>
</evidence>
<keyword evidence="4 5" id="KW-0472">Membrane</keyword>
<feature type="transmembrane region" description="Helical" evidence="5">
    <location>
        <begin position="208"/>
        <end position="227"/>
    </location>
</feature>
<feature type="transmembrane region" description="Helical" evidence="5">
    <location>
        <begin position="100"/>
        <end position="117"/>
    </location>
</feature>
<dbReference type="PANTHER" id="PTHR32322:SF9">
    <property type="entry name" value="AMINO-ACID METABOLITE EFFLUX PUMP-RELATED"/>
    <property type="match status" value="1"/>
</dbReference>
<feature type="transmembrane region" description="Helical" evidence="5">
    <location>
        <begin position="184"/>
        <end position="202"/>
    </location>
</feature>
<dbReference type="SUPFAM" id="SSF103481">
    <property type="entry name" value="Multidrug resistance efflux transporter EmrE"/>
    <property type="match status" value="2"/>
</dbReference>
<dbReference type="Pfam" id="PF00892">
    <property type="entry name" value="EamA"/>
    <property type="match status" value="1"/>
</dbReference>
<dbReference type="AlphaFoldDB" id="A0A1V8M7G6"/>
<feature type="transmembrane region" description="Helical" evidence="5">
    <location>
        <begin position="74"/>
        <end position="94"/>
    </location>
</feature>
<feature type="transmembrane region" description="Helical" evidence="5">
    <location>
        <begin position="154"/>
        <end position="172"/>
    </location>
</feature>
<name>A0A1V8M7G6_9GAMM</name>
<comment type="caution">
    <text evidence="7">The sequence shown here is derived from an EMBL/GenBank/DDBJ whole genome shotgun (WGS) entry which is preliminary data.</text>
</comment>
<evidence type="ECO:0000256" key="5">
    <source>
        <dbReference type="SAM" id="Phobius"/>
    </source>
</evidence>
<dbReference type="GO" id="GO:0016020">
    <property type="term" value="C:membrane"/>
    <property type="evidence" value="ECO:0007669"/>
    <property type="project" value="UniProtKB-SubCell"/>
</dbReference>
<gene>
    <name evidence="7" type="ORF">AU255_06225</name>
</gene>
<evidence type="ECO:0000313" key="7">
    <source>
        <dbReference type="EMBL" id="OQK17472.1"/>
    </source>
</evidence>
<dbReference type="OrthoDB" id="321830at2"/>
<feature type="transmembrane region" description="Helical" evidence="5">
    <location>
        <begin position="124"/>
        <end position="142"/>
    </location>
</feature>
<dbReference type="InterPro" id="IPR050638">
    <property type="entry name" value="AA-Vitamin_Transporters"/>
</dbReference>
<dbReference type="STRING" id="1420851.AU255_06225"/>
<dbReference type="RefSeq" id="WP_080522081.1">
    <property type="nucleotide sequence ID" value="NZ_LPUF01000001.1"/>
</dbReference>
<accession>A0A1V8M7G6</accession>
<feature type="domain" description="EamA" evidence="6">
    <location>
        <begin position="152"/>
        <end position="281"/>
    </location>
</feature>
<dbReference type="Proteomes" id="UP000191980">
    <property type="component" value="Unassembled WGS sequence"/>
</dbReference>
<evidence type="ECO:0000256" key="4">
    <source>
        <dbReference type="ARBA" id="ARBA00023136"/>
    </source>
</evidence>
<proteinExistence type="predicted"/>
<evidence type="ECO:0000259" key="6">
    <source>
        <dbReference type="Pfam" id="PF00892"/>
    </source>
</evidence>
<keyword evidence="8" id="KW-1185">Reference proteome</keyword>
<dbReference type="InterPro" id="IPR000620">
    <property type="entry name" value="EamA_dom"/>
</dbReference>
<sequence>MDSNHSVVKTIFYTSLALLAFAANSVLCRLALGAGAIDAASFTVIRLLSGVIILLVIIKMANHKTSSPLQNGSWFASLMLFLYATAFSFAYITLDTATGALILFGSVQITMVLLSLISGNRLHISEWLGVFIAFAGFVYLMLPEITMPSINGFLLMSLAGIAWGIYTLIGRGANNPLIDTGDNFIRTIPLVLILLVITVKNANYSSEGILLAVLSGGIASGMGYTVWYLALRGLSATQAAAVQLLVPVIAALGGVIFISETITLRLMVSASIMLGGIFLMILGRYKFFSKYKFFK</sequence>
<evidence type="ECO:0000256" key="3">
    <source>
        <dbReference type="ARBA" id="ARBA00022989"/>
    </source>
</evidence>
<feature type="transmembrane region" description="Helical" evidence="5">
    <location>
        <begin position="12"/>
        <end position="32"/>
    </location>
</feature>
<keyword evidence="3 5" id="KW-1133">Transmembrane helix</keyword>
<dbReference type="InterPro" id="IPR037185">
    <property type="entry name" value="EmrE-like"/>
</dbReference>
<evidence type="ECO:0000256" key="1">
    <source>
        <dbReference type="ARBA" id="ARBA00004141"/>
    </source>
</evidence>
<evidence type="ECO:0000256" key="2">
    <source>
        <dbReference type="ARBA" id="ARBA00022692"/>
    </source>
</evidence>
<keyword evidence="2 5" id="KW-0812">Transmembrane</keyword>
<feature type="transmembrane region" description="Helical" evidence="5">
    <location>
        <begin position="264"/>
        <end position="285"/>
    </location>
</feature>
<feature type="transmembrane region" description="Helical" evidence="5">
    <location>
        <begin position="44"/>
        <end position="62"/>
    </location>
</feature>
<dbReference type="PANTHER" id="PTHR32322">
    <property type="entry name" value="INNER MEMBRANE TRANSPORTER"/>
    <property type="match status" value="1"/>
</dbReference>
<reference evidence="7 8" key="1">
    <citation type="submission" date="2015-12" db="EMBL/GenBank/DDBJ databases">
        <authorList>
            <person name="Shamseldin A."/>
            <person name="Moawad H."/>
            <person name="Abd El-Rahim W.M."/>
            <person name="Sadowsky M.J."/>
        </authorList>
    </citation>
    <scope>NUCLEOTIDE SEQUENCE [LARGE SCALE GENOMIC DNA]</scope>
    <source>
        <strain evidence="7 8">WF1</strain>
    </source>
</reference>